<dbReference type="AlphaFoldDB" id="A0A5C2RZT9"/>
<evidence type="ECO:0000256" key="2">
    <source>
        <dbReference type="SAM" id="SignalP"/>
    </source>
</evidence>
<evidence type="ECO:0000313" key="4">
    <source>
        <dbReference type="Proteomes" id="UP000313359"/>
    </source>
</evidence>
<evidence type="ECO:0000313" key="3">
    <source>
        <dbReference type="EMBL" id="RPD56560.1"/>
    </source>
</evidence>
<accession>A0A5C2RZT9</accession>
<feature type="signal peptide" evidence="2">
    <location>
        <begin position="1"/>
        <end position="21"/>
    </location>
</feature>
<gene>
    <name evidence="3" type="ORF">L227DRAFT_508279</name>
</gene>
<feature type="transmembrane region" description="Helical" evidence="1">
    <location>
        <begin position="139"/>
        <end position="158"/>
    </location>
</feature>
<dbReference type="EMBL" id="ML122287">
    <property type="protein sequence ID" value="RPD56560.1"/>
    <property type="molecule type" value="Genomic_DNA"/>
</dbReference>
<keyword evidence="4" id="KW-1185">Reference proteome</keyword>
<keyword evidence="1" id="KW-0812">Transmembrane</keyword>
<protein>
    <submittedName>
        <fullName evidence="3">Uncharacterized protein</fullName>
    </submittedName>
</protein>
<dbReference type="Proteomes" id="UP000313359">
    <property type="component" value="Unassembled WGS sequence"/>
</dbReference>
<keyword evidence="2" id="KW-0732">Signal</keyword>
<sequence>MFSFSSLAVFSTIAFSALASALPLSTPLGDLPVDPSAVTGVVSGLPVVGGIVGRADAQQSIAVILTGVTAQLGPATQALKFVTSQNATVDACSGPIGEIKDILTGAVVELQGLVGKPVEVILHSVEGTALITVEELGKLVAGLVVIVFEALGAVLKVAGATIDKALFDLLCVVGGLVGSLIALVLQLVGTVLGDLLAVVVPLIKTVVPFILHLNLAQVISLLKL</sequence>
<name>A0A5C2RZT9_9APHY</name>
<keyword evidence="1" id="KW-1133">Transmembrane helix</keyword>
<feature type="chain" id="PRO_5022872156" evidence="2">
    <location>
        <begin position="22"/>
        <end position="224"/>
    </location>
</feature>
<organism evidence="3 4">
    <name type="scientific">Lentinus tigrinus ALCF2SS1-6</name>
    <dbReference type="NCBI Taxonomy" id="1328759"/>
    <lineage>
        <taxon>Eukaryota</taxon>
        <taxon>Fungi</taxon>
        <taxon>Dikarya</taxon>
        <taxon>Basidiomycota</taxon>
        <taxon>Agaricomycotina</taxon>
        <taxon>Agaricomycetes</taxon>
        <taxon>Polyporales</taxon>
        <taxon>Polyporaceae</taxon>
        <taxon>Lentinus</taxon>
    </lineage>
</organism>
<feature type="transmembrane region" description="Helical" evidence="1">
    <location>
        <begin position="165"/>
        <end position="189"/>
    </location>
</feature>
<keyword evidence="1" id="KW-0472">Membrane</keyword>
<proteinExistence type="predicted"/>
<feature type="transmembrane region" description="Helical" evidence="1">
    <location>
        <begin position="195"/>
        <end position="215"/>
    </location>
</feature>
<dbReference type="OrthoDB" id="3265564at2759"/>
<reference evidence="3" key="1">
    <citation type="journal article" date="2018" name="Genome Biol. Evol.">
        <title>Genomics and development of Lentinus tigrinus, a white-rot wood-decaying mushroom with dimorphic fruiting bodies.</title>
        <authorList>
            <person name="Wu B."/>
            <person name="Xu Z."/>
            <person name="Knudson A."/>
            <person name="Carlson A."/>
            <person name="Chen N."/>
            <person name="Kovaka S."/>
            <person name="LaButti K."/>
            <person name="Lipzen A."/>
            <person name="Pennachio C."/>
            <person name="Riley R."/>
            <person name="Schakwitz W."/>
            <person name="Umezawa K."/>
            <person name="Ohm R.A."/>
            <person name="Grigoriev I.V."/>
            <person name="Nagy L.G."/>
            <person name="Gibbons J."/>
            <person name="Hibbett D."/>
        </authorList>
    </citation>
    <scope>NUCLEOTIDE SEQUENCE [LARGE SCALE GENOMIC DNA]</scope>
    <source>
        <strain evidence="3">ALCF2SS1-6</strain>
    </source>
</reference>
<evidence type="ECO:0000256" key="1">
    <source>
        <dbReference type="SAM" id="Phobius"/>
    </source>
</evidence>